<dbReference type="Proteomes" id="UP001176521">
    <property type="component" value="Unassembled WGS sequence"/>
</dbReference>
<accession>A0AAN6JH91</accession>
<dbReference type="EMBL" id="JAPDMQ010000896">
    <property type="protein sequence ID" value="KAK0519834.1"/>
    <property type="molecule type" value="Genomic_DNA"/>
</dbReference>
<organism evidence="1 2">
    <name type="scientific">Tilletia horrida</name>
    <dbReference type="NCBI Taxonomy" id="155126"/>
    <lineage>
        <taxon>Eukaryota</taxon>
        <taxon>Fungi</taxon>
        <taxon>Dikarya</taxon>
        <taxon>Basidiomycota</taxon>
        <taxon>Ustilaginomycotina</taxon>
        <taxon>Exobasidiomycetes</taxon>
        <taxon>Tilletiales</taxon>
        <taxon>Tilletiaceae</taxon>
        <taxon>Tilletia</taxon>
    </lineage>
</organism>
<proteinExistence type="predicted"/>
<comment type="caution">
    <text evidence="1">The sequence shown here is derived from an EMBL/GenBank/DDBJ whole genome shotgun (WGS) entry which is preliminary data.</text>
</comment>
<dbReference type="AlphaFoldDB" id="A0AAN6JH91"/>
<protein>
    <submittedName>
        <fullName evidence="1">Uncharacterized protein</fullName>
    </submittedName>
</protein>
<keyword evidence="2" id="KW-1185">Reference proteome</keyword>
<sequence length="242" mass="26913">MRSSSQGACERLIGSVKSDLRSRKARYANLVRRTLLVEQCHLLDFVLSNTDSLSPPTVPDGLRVGKAVALSRLRLRQDILDQIVLLLASRGIPGDTADVSFHTVVRVAREGRTFLVRSRAGNSEGTSRLSCRVASVRSEFGTVGFHDVLVFVCRGEKLWAVAHPFRTSSTDMALTRHWIGGRWSSALELVDVTTIQDVMGQFEPTAQHTYLFPRKTSVGGYTSWWTSHWNVSSACQQWPLAL</sequence>
<gene>
    <name evidence="1" type="ORF">OC842_007306</name>
</gene>
<evidence type="ECO:0000313" key="1">
    <source>
        <dbReference type="EMBL" id="KAK0519834.1"/>
    </source>
</evidence>
<name>A0AAN6JH91_9BASI</name>
<evidence type="ECO:0000313" key="2">
    <source>
        <dbReference type="Proteomes" id="UP001176521"/>
    </source>
</evidence>
<reference evidence="1" key="1">
    <citation type="journal article" date="2023" name="PhytoFront">
        <title>Draft Genome Resources of Seven Strains of Tilletia horrida, Causal Agent of Kernel Smut of Rice.</title>
        <authorList>
            <person name="Khanal S."/>
            <person name="Antony Babu S."/>
            <person name="Zhou X.G."/>
        </authorList>
    </citation>
    <scope>NUCLEOTIDE SEQUENCE</scope>
    <source>
        <strain evidence="1">TX3</strain>
    </source>
</reference>